<dbReference type="OrthoDB" id="421181at2"/>
<evidence type="ECO:0000259" key="3">
    <source>
        <dbReference type="Pfam" id="PF10099"/>
    </source>
</evidence>
<protein>
    <recommendedName>
        <fullName evidence="3">Anti-sigma K factor RskA C-terminal domain-containing protein</fullName>
    </recommendedName>
</protein>
<evidence type="ECO:0000313" key="5">
    <source>
        <dbReference type="Proteomes" id="UP000053372"/>
    </source>
</evidence>
<keyword evidence="2" id="KW-0812">Transmembrane</keyword>
<feature type="transmembrane region" description="Helical" evidence="2">
    <location>
        <begin position="133"/>
        <end position="154"/>
    </location>
</feature>
<dbReference type="Pfam" id="PF10099">
    <property type="entry name" value="RskA_C"/>
    <property type="match status" value="1"/>
</dbReference>
<proteinExistence type="predicted"/>
<keyword evidence="5" id="KW-1185">Reference proteome</keyword>
<feature type="domain" description="Anti-sigma K factor RskA C-terminal" evidence="3">
    <location>
        <begin position="138"/>
        <end position="302"/>
    </location>
</feature>
<accession>A0A0V7ZLJ7</accession>
<dbReference type="GO" id="GO:0005886">
    <property type="term" value="C:plasma membrane"/>
    <property type="evidence" value="ECO:0007669"/>
    <property type="project" value="InterPro"/>
</dbReference>
<comment type="caution">
    <text evidence="4">The sequence shown here is derived from an EMBL/GenBank/DDBJ whole genome shotgun (WGS) entry which is preliminary data.</text>
</comment>
<organism evidence="4 5">
    <name type="scientific">Mastigocoleus testarum BC008</name>
    <dbReference type="NCBI Taxonomy" id="371196"/>
    <lineage>
        <taxon>Bacteria</taxon>
        <taxon>Bacillati</taxon>
        <taxon>Cyanobacteriota</taxon>
        <taxon>Cyanophyceae</taxon>
        <taxon>Nostocales</taxon>
        <taxon>Hapalosiphonaceae</taxon>
        <taxon>Mastigocoleus</taxon>
    </lineage>
</organism>
<keyword evidence="2" id="KW-0472">Membrane</keyword>
<evidence type="ECO:0000313" key="4">
    <source>
        <dbReference type="EMBL" id="KST65427.1"/>
    </source>
</evidence>
<evidence type="ECO:0000256" key="1">
    <source>
        <dbReference type="SAM" id="Coils"/>
    </source>
</evidence>
<keyword evidence="1" id="KW-0175">Coiled coil</keyword>
<feature type="coiled-coil region" evidence="1">
    <location>
        <begin position="169"/>
        <end position="196"/>
    </location>
</feature>
<gene>
    <name evidence="4" type="ORF">BC008_41570</name>
</gene>
<dbReference type="GO" id="GO:0016989">
    <property type="term" value="F:sigma factor antagonist activity"/>
    <property type="evidence" value="ECO:0007669"/>
    <property type="project" value="TreeGrafter"/>
</dbReference>
<dbReference type="AlphaFoldDB" id="A0A0V7ZLJ7"/>
<sequence length="311" mass="35080">MERVELPQDWETLLAGYVLGNLTPYEVTKVKEYLANYPELTTHMNKLQTTLGLFSLSLPKNSSSKPSDSLRSRILQAAENEFQREGRPFQGNKEETVAYEEQVMDNIVQETGYPEQEIQRFSPSLRRWRKKQVWLGLVGSAAAGLIAVLGFSNYRLHRELLITKSHLSQSQQRLELSQLKQELAATRQNLSRYEETLTLLKEPDNRLLSLKGTTPSSDYSGSLIIAPNSQSAVLSLQNLSALPAEKVYRLWAFVDGKKIKCAKFTPDSEGKVLQQIPLKQWGSTTEVFVTIEPKEGFTLPSGETVMRGTTI</sequence>
<dbReference type="RefSeq" id="WP_027846433.1">
    <property type="nucleotide sequence ID" value="NZ_LMTZ01000107.1"/>
</dbReference>
<reference evidence="4 5" key="1">
    <citation type="journal article" date="2015" name="Genome Announc.">
        <title>Draft Genome of the Euendolithic (true boring) Cyanobacterium Mastigocoleus testarum strain BC008.</title>
        <authorList>
            <person name="Guida B.S."/>
            <person name="Garcia-Pichel F."/>
        </authorList>
    </citation>
    <scope>NUCLEOTIDE SEQUENCE [LARGE SCALE GENOMIC DNA]</scope>
    <source>
        <strain evidence="4 5">BC008</strain>
    </source>
</reference>
<dbReference type="PANTHER" id="PTHR37461">
    <property type="entry name" value="ANTI-SIGMA-K FACTOR RSKA"/>
    <property type="match status" value="1"/>
</dbReference>
<dbReference type="EMBL" id="LMTZ01000107">
    <property type="protein sequence ID" value="KST65427.1"/>
    <property type="molecule type" value="Genomic_DNA"/>
</dbReference>
<dbReference type="PANTHER" id="PTHR37461:SF1">
    <property type="entry name" value="ANTI-SIGMA-K FACTOR RSKA"/>
    <property type="match status" value="1"/>
</dbReference>
<dbReference type="GO" id="GO:0006417">
    <property type="term" value="P:regulation of translation"/>
    <property type="evidence" value="ECO:0007669"/>
    <property type="project" value="TreeGrafter"/>
</dbReference>
<dbReference type="Proteomes" id="UP000053372">
    <property type="component" value="Unassembled WGS sequence"/>
</dbReference>
<evidence type="ECO:0000256" key="2">
    <source>
        <dbReference type="SAM" id="Phobius"/>
    </source>
</evidence>
<keyword evidence="2" id="KW-1133">Transmembrane helix</keyword>
<name>A0A0V7ZLJ7_9CYAN</name>
<dbReference type="InterPro" id="IPR051474">
    <property type="entry name" value="Anti-sigma-K/W_factor"/>
</dbReference>
<dbReference type="InterPro" id="IPR018764">
    <property type="entry name" value="RskA_C"/>
</dbReference>